<name>A0A9D4MC86_DREPO</name>
<dbReference type="Proteomes" id="UP000828390">
    <property type="component" value="Unassembled WGS sequence"/>
</dbReference>
<evidence type="ECO:0000313" key="2">
    <source>
        <dbReference type="EMBL" id="KAH3873581.1"/>
    </source>
</evidence>
<gene>
    <name evidence="1" type="ORF">DPMN_036797</name>
    <name evidence="2" type="ORF">DPMN_036819</name>
    <name evidence="3" type="ORF">DPMN_036879</name>
</gene>
<dbReference type="EMBL" id="JAIWYP010000002">
    <property type="protein sequence ID" value="KAH3873559.1"/>
    <property type="molecule type" value="Genomic_DNA"/>
</dbReference>
<evidence type="ECO:0000313" key="3">
    <source>
        <dbReference type="EMBL" id="KAH3873642.1"/>
    </source>
</evidence>
<protein>
    <submittedName>
        <fullName evidence="1">Uncharacterized protein</fullName>
    </submittedName>
</protein>
<organism evidence="1 4">
    <name type="scientific">Dreissena polymorpha</name>
    <name type="common">Zebra mussel</name>
    <name type="synonym">Mytilus polymorpha</name>
    <dbReference type="NCBI Taxonomy" id="45954"/>
    <lineage>
        <taxon>Eukaryota</taxon>
        <taxon>Metazoa</taxon>
        <taxon>Spiralia</taxon>
        <taxon>Lophotrochozoa</taxon>
        <taxon>Mollusca</taxon>
        <taxon>Bivalvia</taxon>
        <taxon>Autobranchia</taxon>
        <taxon>Heteroconchia</taxon>
        <taxon>Euheterodonta</taxon>
        <taxon>Imparidentia</taxon>
        <taxon>Neoheterodontei</taxon>
        <taxon>Myida</taxon>
        <taxon>Dreissenoidea</taxon>
        <taxon>Dreissenidae</taxon>
        <taxon>Dreissena</taxon>
    </lineage>
</organism>
<dbReference type="EMBL" id="JAIWYP010000002">
    <property type="protein sequence ID" value="KAH3873581.1"/>
    <property type="molecule type" value="Genomic_DNA"/>
</dbReference>
<comment type="caution">
    <text evidence="1">The sequence shown here is derived from an EMBL/GenBank/DDBJ whole genome shotgun (WGS) entry which is preliminary data.</text>
</comment>
<reference evidence="1" key="2">
    <citation type="submission" date="2020-11" db="EMBL/GenBank/DDBJ databases">
        <authorList>
            <person name="McCartney M.A."/>
            <person name="Auch B."/>
            <person name="Kono T."/>
            <person name="Mallez S."/>
            <person name="Becker A."/>
            <person name="Gohl D.M."/>
            <person name="Silverstein K.A.T."/>
            <person name="Koren S."/>
            <person name="Bechman K.B."/>
            <person name="Herman A."/>
            <person name="Abrahante J.E."/>
            <person name="Garbe J."/>
        </authorList>
    </citation>
    <scope>NUCLEOTIDE SEQUENCE</scope>
    <source>
        <strain evidence="1">Duluth1</strain>
        <tissue evidence="1">Whole animal</tissue>
    </source>
</reference>
<evidence type="ECO:0000313" key="1">
    <source>
        <dbReference type="EMBL" id="KAH3873559.1"/>
    </source>
</evidence>
<accession>A0A9D4MC86</accession>
<dbReference type="EMBL" id="JAIWYP010000002">
    <property type="protein sequence ID" value="KAH3873642.1"/>
    <property type="molecule type" value="Genomic_DNA"/>
</dbReference>
<evidence type="ECO:0000313" key="4">
    <source>
        <dbReference type="Proteomes" id="UP000828390"/>
    </source>
</evidence>
<dbReference type="AlphaFoldDB" id="A0A9D4MC86"/>
<keyword evidence="4" id="KW-1185">Reference proteome</keyword>
<sequence>MNVPFLCGSLDLHQNFHQVVDCSHESMKDHCYWPIISDLINLLSHEDIAYKFLSDMKLVTMWLDFLSYFQGG</sequence>
<proteinExistence type="predicted"/>
<reference evidence="1" key="1">
    <citation type="journal article" date="2019" name="bioRxiv">
        <title>The Genome of the Zebra Mussel, Dreissena polymorpha: A Resource for Invasive Species Research.</title>
        <authorList>
            <person name="McCartney M.A."/>
            <person name="Auch B."/>
            <person name="Kono T."/>
            <person name="Mallez S."/>
            <person name="Zhang Y."/>
            <person name="Obille A."/>
            <person name="Becker A."/>
            <person name="Abrahante J.E."/>
            <person name="Garbe J."/>
            <person name="Badalamenti J.P."/>
            <person name="Herman A."/>
            <person name="Mangelson H."/>
            <person name="Liachko I."/>
            <person name="Sullivan S."/>
            <person name="Sone E.D."/>
            <person name="Koren S."/>
            <person name="Silverstein K.A.T."/>
            <person name="Beckman K.B."/>
            <person name="Gohl D.M."/>
        </authorList>
    </citation>
    <scope>NUCLEOTIDE SEQUENCE</scope>
    <source>
        <strain evidence="1">Duluth1</strain>
        <tissue evidence="1">Whole animal</tissue>
    </source>
</reference>